<dbReference type="EMBL" id="JAAAIL010000544">
    <property type="protein sequence ID" value="KAG0274936.1"/>
    <property type="molecule type" value="Genomic_DNA"/>
</dbReference>
<gene>
    <name evidence="2" type="ORF">BGZ95_009333</name>
</gene>
<keyword evidence="3" id="KW-1185">Reference proteome</keyword>
<evidence type="ECO:0000256" key="1">
    <source>
        <dbReference type="SAM" id="MobiDB-lite"/>
    </source>
</evidence>
<feature type="region of interest" description="Disordered" evidence="1">
    <location>
        <begin position="147"/>
        <end position="167"/>
    </location>
</feature>
<feature type="region of interest" description="Disordered" evidence="1">
    <location>
        <begin position="210"/>
        <end position="259"/>
    </location>
</feature>
<protein>
    <submittedName>
        <fullName evidence="2">Uncharacterized protein</fullName>
    </submittedName>
</protein>
<dbReference type="Proteomes" id="UP001194580">
    <property type="component" value="Unassembled WGS sequence"/>
</dbReference>
<proteinExistence type="predicted"/>
<feature type="compositionally biased region" description="Acidic residues" evidence="1">
    <location>
        <begin position="210"/>
        <end position="229"/>
    </location>
</feature>
<reference evidence="2" key="1">
    <citation type="journal article" date="2020" name="Fungal Divers.">
        <title>Resolving the Mortierellaceae phylogeny through synthesis of multi-gene phylogenetics and phylogenomics.</title>
        <authorList>
            <person name="Vandepol N."/>
            <person name="Liber J."/>
            <person name="Desiro A."/>
            <person name="Na H."/>
            <person name="Kennedy M."/>
            <person name="Barry K."/>
            <person name="Grigoriev I.V."/>
            <person name="Miller A.N."/>
            <person name="O'Donnell K."/>
            <person name="Stajich J.E."/>
            <person name="Bonito G."/>
        </authorList>
    </citation>
    <scope>NUCLEOTIDE SEQUENCE</scope>
    <source>
        <strain evidence="2">NRRL 28262</strain>
    </source>
</reference>
<feature type="compositionally biased region" description="Acidic residues" evidence="1">
    <location>
        <begin position="243"/>
        <end position="257"/>
    </location>
</feature>
<evidence type="ECO:0000313" key="2">
    <source>
        <dbReference type="EMBL" id="KAG0274936.1"/>
    </source>
</evidence>
<evidence type="ECO:0000313" key="3">
    <source>
        <dbReference type="Proteomes" id="UP001194580"/>
    </source>
</evidence>
<sequence>MLQELMVSKKQSDEQNPTIDQLLTRVNNQNKALTLLTEQVFAMATRLDEATQQNRAQQDALVQQFISKLEDMAQQHKTQLEDMERKHQVQLEGVLVEGRDKSQIEKMVPRSKDTQQRGDMAQDVYHAYHSGLDALSLSISDEADVNHNQDYTHSHNGSSNNCSDGGARQMNMREVEQWLGEGYRRMDDLDAWMDDVLSLDFDFVSDFSGEDFDDDHDDGELEEDDDDYKEENPIRPRYRVESDDIDEEEEEQEDGADVADVGQPLTSVFGHRTLNLLLDEVAELYYQPSKKEAIRQGSTFKFHTPISSALEEVWQRWIISEPDRPSVWCLEAYTDKWRKNFSLTEKSAYYIQRRIIYNVFKHLRHISKTADTTATLADRVEQAIAIVKDEIDDVGSLYKYSRPPTKKRTRRLRHQQLNGTTGPGSAKASGAQAGVASRPKRARKIRRFDD</sequence>
<feature type="compositionally biased region" description="Basic and acidic residues" evidence="1">
    <location>
        <begin position="230"/>
        <end position="242"/>
    </location>
</feature>
<organism evidence="2 3">
    <name type="scientific">Linnemannia exigua</name>
    <dbReference type="NCBI Taxonomy" id="604196"/>
    <lineage>
        <taxon>Eukaryota</taxon>
        <taxon>Fungi</taxon>
        <taxon>Fungi incertae sedis</taxon>
        <taxon>Mucoromycota</taxon>
        <taxon>Mortierellomycotina</taxon>
        <taxon>Mortierellomycetes</taxon>
        <taxon>Mortierellales</taxon>
        <taxon>Mortierellaceae</taxon>
        <taxon>Linnemannia</taxon>
    </lineage>
</organism>
<feature type="compositionally biased region" description="Basic residues" evidence="1">
    <location>
        <begin position="438"/>
        <end position="450"/>
    </location>
</feature>
<feature type="compositionally biased region" description="Polar residues" evidence="1">
    <location>
        <begin position="154"/>
        <end position="163"/>
    </location>
</feature>
<feature type="compositionally biased region" description="Basic residues" evidence="1">
    <location>
        <begin position="404"/>
        <end position="414"/>
    </location>
</feature>
<name>A0AAD4DDD9_9FUNG</name>
<feature type="region of interest" description="Disordered" evidence="1">
    <location>
        <begin position="404"/>
        <end position="450"/>
    </location>
</feature>
<dbReference type="AlphaFoldDB" id="A0AAD4DDD9"/>
<comment type="caution">
    <text evidence="2">The sequence shown here is derived from an EMBL/GenBank/DDBJ whole genome shotgun (WGS) entry which is preliminary data.</text>
</comment>
<accession>A0AAD4DDD9</accession>